<feature type="non-terminal residue" evidence="2">
    <location>
        <position position="1"/>
    </location>
</feature>
<evidence type="ECO:0000313" key="2">
    <source>
        <dbReference type="EMBL" id="KAI5067360.1"/>
    </source>
</evidence>
<feature type="compositionally biased region" description="Polar residues" evidence="1">
    <location>
        <begin position="1"/>
        <end position="17"/>
    </location>
</feature>
<feature type="compositionally biased region" description="Basic residues" evidence="1">
    <location>
        <begin position="48"/>
        <end position="59"/>
    </location>
</feature>
<keyword evidence="3" id="KW-1185">Reference proteome</keyword>
<sequence length="81" mass="9244">SASFKSATKSEDASSPSPLKMDIPSSMQEEIIEELEEEDEEHQAALRRSSRTRRQPHRLTYHRGNESDFQQCNLALVISIL</sequence>
<dbReference type="AlphaFoldDB" id="A0A9D4ZB96"/>
<organism evidence="2 3">
    <name type="scientific">Adiantum capillus-veneris</name>
    <name type="common">Maidenhair fern</name>
    <dbReference type="NCBI Taxonomy" id="13818"/>
    <lineage>
        <taxon>Eukaryota</taxon>
        <taxon>Viridiplantae</taxon>
        <taxon>Streptophyta</taxon>
        <taxon>Embryophyta</taxon>
        <taxon>Tracheophyta</taxon>
        <taxon>Polypodiopsida</taxon>
        <taxon>Polypodiidae</taxon>
        <taxon>Polypodiales</taxon>
        <taxon>Pteridineae</taxon>
        <taxon>Pteridaceae</taxon>
        <taxon>Vittarioideae</taxon>
        <taxon>Adiantum</taxon>
    </lineage>
</organism>
<feature type="region of interest" description="Disordered" evidence="1">
    <location>
        <begin position="1"/>
        <end position="59"/>
    </location>
</feature>
<name>A0A9D4ZB96_ADICA</name>
<reference evidence="2" key="1">
    <citation type="submission" date="2021-01" db="EMBL/GenBank/DDBJ databases">
        <title>Adiantum capillus-veneris genome.</title>
        <authorList>
            <person name="Fang Y."/>
            <person name="Liao Q."/>
        </authorList>
    </citation>
    <scope>NUCLEOTIDE SEQUENCE</scope>
    <source>
        <strain evidence="2">H3</strain>
        <tissue evidence="2">Leaf</tissue>
    </source>
</reference>
<accession>A0A9D4ZB96</accession>
<evidence type="ECO:0000313" key="3">
    <source>
        <dbReference type="Proteomes" id="UP000886520"/>
    </source>
</evidence>
<comment type="caution">
    <text evidence="2">The sequence shown here is derived from an EMBL/GenBank/DDBJ whole genome shotgun (WGS) entry which is preliminary data.</text>
</comment>
<feature type="compositionally biased region" description="Acidic residues" evidence="1">
    <location>
        <begin position="30"/>
        <end position="41"/>
    </location>
</feature>
<gene>
    <name evidence="2" type="ORF">GOP47_0017888</name>
</gene>
<protein>
    <submittedName>
        <fullName evidence="2">Uncharacterized protein</fullName>
    </submittedName>
</protein>
<evidence type="ECO:0000256" key="1">
    <source>
        <dbReference type="SAM" id="MobiDB-lite"/>
    </source>
</evidence>
<dbReference type="Proteomes" id="UP000886520">
    <property type="component" value="Chromosome 17"/>
</dbReference>
<dbReference type="EMBL" id="JABFUD020000017">
    <property type="protein sequence ID" value="KAI5067360.1"/>
    <property type="molecule type" value="Genomic_DNA"/>
</dbReference>
<proteinExistence type="predicted"/>